<dbReference type="WBParaSite" id="L893_g24796.t1">
    <property type="protein sequence ID" value="L893_g24796.t1"/>
    <property type="gene ID" value="L893_g24796"/>
</dbReference>
<dbReference type="AlphaFoldDB" id="A0A1I7ZBC0"/>
<dbReference type="Proteomes" id="UP000095287">
    <property type="component" value="Unplaced"/>
</dbReference>
<organism evidence="1 2">
    <name type="scientific">Steinernema glaseri</name>
    <dbReference type="NCBI Taxonomy" id="37863"/>
    <lineage>
        <taxon>Eukaryota</taxon>
        <taxon>Metazoa</taxon>
        <taxon>Ecdysozoa</taxon>
        <taxon>Nematoda</taxon>
        <taxon>Chromadorea</taxon>
        <taxon>Rhabditida</taxon>
        <taxon>Tylenchina</taxon>
        <taxon>Panagrolaimomorpha</taxon>
        <taxon>Strongyloidoidea</taxon>
        <taxon>Steinernematidae</taxon>
        <taxon>Steinernema</taxon>
    </lineage>
</organism>
<evidence type="ECO:0000313" key="2">
    <source>
        <dbReference type="WBParaSite" id="L893_g24796.t1"/>
    </source>
</evidence>
<evidence type="ECO:0000313" key="1">
    <source>
        <dbReference type="Proteomes" id="UP000095287"/>
    </source>
</evidence>
<accession>A0A1I7ZBC0</accession>
<proteinExistence type="predicted"/>
<protein>
    <submittedName>
        <fullName evidence="2">PhoP/PhoQ regulator MgrB</fullName>
    </submittedName>
</protein>
<reference evidence="2" key="1">
    <citation type="submission" date="2016-11" db="UniProtKB">
        <authorList>
            <consortium name="WormBaseParasite"/>
        </authorList>
    </citation>
    <scope>IDENTIFICATION</scope>
</reference>
<sequence>MRNMRPVTMLWKVSLLLAVYLLAWAVWRCNDDFIERTTEQPQFHINDY</sequence>
<name>A0A1I7ZBC0_9BILA</name>
<keyword evidence="1" id="KW-1185">Reference proteome</keyword>